<feature type="region of interest" description="Disordered" evidence="1">
    <location>
        <begin position="1"/>
        <end position="48"/>
    </location>
</feature>
<evidence type="ECO:0000313" key="2">
    <source>
        <dbReference type="EMBL" id="SLN49881.1"/>
    </source>
</evidence>
<evidence type="ECO:0000313" key="3">
    <source>
        <dbReference type="Proteomes" id="UP000193307"/>
    </source>
</evidence>
<dbReference type="Proteomes" id="UP000193307">
    <property type="component" value="Unassembled WGS sequence"/>
</dbReference>
<organism evidence="2 3">
    <name type="scientific">Pacificibacter marinus</name>
    <dbReference type="NCBI Taxonomy" id="658057"/>
    <lineage>
        <taxon>Bacteria</taxon>
        <taxon>Pseudomonadati</taxon>
        <taxon>Pseudomonadota</taxon>
        <taxon>Alphaproteobacteria</taxon>
        <taxon>Rhodobacterales</taxon>
        <taxon>Roseobacteraceae</taxon>
        <taxon>Pacificibacter</taxon>
    </lineage>
</organism>
<dbReference type="EMBL" id="FWFW01000007">
    <property type="protein sequence ID" value="SLN49881.1"/>
    <property type="molecule type" value="Genomic_DNA"/>
</dbReference>
<keyword evidence="3" id="KW-1185">Reference proteome</keyword>
<evidence type="ECO:0000256" key="1">
    <source>
        <dbReference type="SAM" id="MobiDB-lite"/>
    </source>
</evidence>
<sequence>MADKDKDTFISLNAENPKAGDAGPNYKTALQFAPAKTERDTAPSKKTK</sequence>
<accession>A0A1Y5SVY2</accession>
<reference evidence="2 3" key="1">
    <citation type="submission" date="2017-03" db="EMBL/GenBank/DDBJ databases">
        <authorList>
            <person name="Afonso C.L."/>
            <person name="Miller P.J."/>
            <person name="Scott M.A."/>
            <person name="Spackman E."/>
            <person name="Goraichik I."/>
            <person name="Dimitrov K.M."/>
            <person name="Suarez D.L."/>
            <person name="Swayne D.E."/>
        </authorList>
    </citation>
    <scope>NUCLEOTIDE SEQUENCE [LARGE SCALE GENOMIC DNA]</scope>
    <source>
        <strain evidence="2 3">CECT 7971</strain>
    </source>
</reference>
<dbReference type="RefSeq" id="WP_170842174.1">
    <property type="nucleotide sequence ID" value="NZ_FNZV01000007.1"/>
</dbReference>
<proteinExistence type="predicted"/>
<gene>
    <name evidence="2" type="ORF">PAM7971_02459</name>
</gene>
<name>A0A1Y5SVY2_9RHOB</name>
<protein>
    <submittedName>
        <fullName evidence="2">Uncharacterized protein</fullName>
    </submittedName>
</protein>
<dbReference type="AlphaFoldDB" id="A0A1Y5SVY2"/>
<feature type="compositionally biased region" description="Basic and acidic residues" evidence="1">
    <location>
        <begin position="36"/>
        <end position="48"/>
    </location>
</feature>